<evidence type="ECO:0000256" key="4">
    <source>
        <dbReference type="ARBA" id="ARBA00022801"/>
    </source>
</evidence>
<feature type="signal peptide" evidence="7">
    <location>
        <begin position="1"/>
        <end position="27"/>
    </location>
</feature>
<evidence type="ECO:0000259" key="8">
    <source>
        <dbReference type="Pfam" id="PF00246"/>
    </source>
</evidence>
<feature type="domain" description="Peptidase M14" evidence="8">
    <location>
        <begin position="75"/>
        <end position="235"/>
    </location>
</feature>
<dbReference type="GO" id="GO:0005615">
    <property type="term" value="C:extracellular space"/>
    <property type="evidence" value="ECO:0007669"/>
    <property type="project" value="TreeGrafter"/>
</dbReference>
<dbReference type="SUPFAM" id="SSF53187">
    <property type="entry name" value="Zn-dependent exopeptidases"/>
    <property type="match status" value="1"/>
</dbReference>
<evidence type="ECO:0000256" key="1">
    <source>
        <dbReference type="ARBA" id="ARBA00001947"/>
    </source>
</evidence>
<reference evidence="9 10" key="1">
    <citation type="journal article" date="2011" name="Front. Microbiol.">
        <title>Genomic signatures of strain selection and enhancement in Bacillus atrophaeus var. globigii, a historical biowarfare simulant.</title>
        <authorList>
            <person name="Gibbons H.S."/>
            <person name="Broomall S.M."/>
            <person name="McNew L.A."/>
            <person name="Daligault H."/>
            <person name="Chapman C."/>
            <person name="Bruce D."/>
            <person name="Karavis M."/>
            <person name="Krepps M."/>
            <person name="McGregor P.A."/>
            <person name="Hong C."/>
            <person name="Park K.H."/>
            <person name="Akmal A."/>
            <person name="Feldman A."/>
            <person name="Lin J.S."/>
            <person name="Chang W.E."/>
            <person name="Higgs B.W."/>
            <person name="Demirev P."/>
            <person name="Lindquist J."/>
            <person name="Liem A."/>
            <person name="Fochler E."/>
            <person name="Read T.D."/>
            <person name="Tapia R."/>
            <person name="Johnson S."/>
            <person name="Bishop-Lilly K.A."/>
            <person name="Detter C."/>
            <person name="Han C."/>
            <person name="Sozhamannan S."/>
            <person name="Rosenzweig C.N."/>
            <person name="Skowronski E.W."/>
        </authorList>
    </citation>
    <scope>NUCLEOTIDE SEQUENCE [LARGE SCALE GENOMIC DNA]</scope>
    <source>
        <strain evidence="9 10">GYP-17</strain>
    </source>
</reference>
<evidence type="ECO:0000256" key="7">
    <source>
        <dbReference type="SAM" id="SignalP"/>
    </source>
</evidence>
<dbReference type="EMBL" id="PIPM01000002">
    <property type="protein sequence ID" value="RUO35664.1"/>
    <property type="molecule type" value="Genomic_DNA"/>
</dbReference>
<accession>A0A432WPF0</accession>
<protein>
    <submittedName>
        <fullName evidence="9">Peptidase M14</fullName>
    </submittedName>
</protein>
<evidence type="ECO:0000256" key="5">
    <source>
        <dbReference type="ARBA" id="ARBA00022833"/>
    </source>
</evidence>
<keyword evidence="4" id="KW-0378">Hydrolase</keyword>
<dbReference type="Proteomes" id="UP000288405">
    <property type="component" value="Unassembled WGS sequence"/>
</dbReference>
<keyword evidence="6" id="KW-0482">Metalloprotease</keyword>
<keyword evidence="3" id="KW-0645">Protease</keyword>
<dbReference type="SUPFAM" id="SSF52317">
    <property type="entry name" value="Class I glutamine amidotransferase-like"/>
    <property type="match status" value="1"/>
</dbReference>
<evidence type="ECO:0000256" key="2">
    <source>
        <dbReference type="ARBA" id="ARBA00005988"/>
    </source>
</evidence>
<dbReference type="CDD" id="cd03143">
    <property type="entry name" value="A4_beta-galactosidase_middle_domain"/>
    <property type="match status" value="1"/>
</dbReference>
<evidence type="ECO:0000313" key="9">
    <source>
        <dbReference type="EMBL" id="RUO35664.1"/>
    </source>
</evidence>
<evidence type="ECO:0000256" key="6">
    <source>
        <dbReference type="ARBA" id="ARBA00023049"/>
    </source>
</evidence>
<dbReference type="InterPro" id="IPR000834">
    <property type="entry name" value="Peptidase_M14"/>
</dbReference>
<evidence type="ECO:0000256" key="3">
    <source>
        <dbReference type="ARBA" id="ARBA00022670"/>
    </source>
</evidence>
<comment type="similarity">
    <text evidence="2">Belongs to the peptidase M14 family.</text>
</comment>
<gene>
    <name evidence="9" type="ORF">CWE11_02575</name>
</gene>
<name>A0A432WPF0_9GAMM</name>
<dbReference type="RefSeq" id="WP_126776044.1">
    <property type="nucleotide sequence ID" value="NZ_PIPM01000002.1"/>
</dbReference>
<dbReference type="Gene3D" id="3.40.50.880">
    <property type="match status" value="1"/>
</dbReference>
<comment type="caution">
    <text evidence="9">The sequence shown here is derived from an EMBL/GenBank/DDBJ whole genome shotgun (WGS) entry which is preliminary data.</text>
</comment>
<dbReference type="GO" id="GO:0006508">
    <property type="term" value="P:proteolysis"/>
    <property type="evidence" value="ECO:0007669"/>
    <property type="project" value="UniProtKB-KW"/>
</dbReference>
<dbReference type="InterPro" id="IPR029062">
    <property type="entry name" value="Class_I_gatase-like"/>
</dbReference>
<dbReference type="PANTHER" id="PTHR11705">
    <property type="entry name" value="PROTEASE FAMILY M14 CARBOXYPEPTIDASE A,B"/>
    <property type="match status" value="1"/>
</dbReference>
<dbReference type="Gene3D" id="3.40.630.10">
    <property type="entry name" value="Zn peptidases"/>
    <property type="match status" value="1"/>
</dbReference>
<keyword evidence="10" id="KW-1185">Reference proteome</keyword>
<comment type="cofactor">
    <cofactor evidence="1">
        <name>Zn(2+)</name>
        <dbReference type="ChEBI" id="CHEBI:29105"/>
    </cofactor>
</comment>
<dbReference type="OrthoDB" id="9758209at2"/>
<keyword evidence="7" id="KW-0732">Signal</keyword>
<dbReference type="AlphaFoldDB" id="A0A432WPF0"/>
<keyword evidence="5" id="KW-0862">Zinc</keyword>
<proteinExistence type="inferred from homology"/>
<dbReference type="GO" id="GO:0008270">
    <property type="term" value="F:zinc ion binding"/>
    <property type="evidence" value="ECO:0007669"/>
    <property type="project" value="InterPro"/>
</dbReference>
<dbReference type="Pfam" id="PF00246">
    <property type="entry name" value="Peptidase_M14"/>
    <property type="match status" value="1"/>
</dbReference>
<dbReference type="PANTHER" id="PTHR11705:SF143">
    <property type="entry name" value="SLL0236 PROTEIN"/>
    <property type="match status" value="1"/>
</dbReference>
<dbReference type="GO" id="GO:0004181">
    <property type="term" value="F:metallocarboxypeptidase activity"/>
    <property type="evidence" value="ECO:0007669"/>
    <property type="project" value="InterPro"/>
</dbReference>
<evidence type="ECO:0000313" key="10">
    <source>
        <dbReference type="Proteomes" id="UP000288405"/>
    </source>
</evidence>
<sequence length="882" mass="100462">MIRYLKKKVAGFTSAVALVLASLSASATYVEDLDLSYYLPSHVSFDESIPTPREILGFEVGEWHVRPEQVQRYFEVLADASDRMTLKVTGYSHERRPMLVMKVSAAENQGRLEEMRQQHMAVSDPSQNVNATEAPLVVYLGYSVHGDEPSGVNASLITAYYLAAAQGDEIDAWLDNTVILIDPMYNPDGIARFANWVNQYKSMTPHNDRQHREHQQDWLRGRQNHYWFDLNRDWLLLQHPESEARIATYQRWLPNVLTDHHEMGTDTTYFFQPGIPSRKNPLTPDENVRLTEKLAEFHADALDEIHSLYYTEESFDDFYYGKGSSYPDAQGTIAILFEQASSRGHLQESINGDVSFPFTIKNQFVTSLSTIRGSIAHRDQLLDFQQRFFKENMQLAARESFDGYMLKEADEGRMHELLRILTAHSINAYPVTEEFTVDNVTYRPGEAYWVPIRQRNYRLLKGAFTTRQDFPDNTFYDVSAWTLPMAFNVEFKELRQNRRFRVSNTAWNAPSDFSPSELGETRVGYAFSWEPHFAPRVLTHLLRNNVHARLAADDVTIRTPEGEQRFPRGSVLVTRAYQERPWSEVQELLARLAGENRVPVHTITSGLTPTTGMDIGSRSVDPATLPHVLLVIGDGTNLQEAGEAWYYLDRDLNLPVTMIETQRLDNSDINRYTHIILVDGHYRTLSDRFRSRLQTWVREGGTLIGQKGGARWMTENNLLSANMVSQDTFRAKFPSEGLSYGDRSDFFAQQRIAGAIFNTRLDLSHPLTVGFPRANLPVFKNSTMAFEANQAPFVDVARYVENPVLAGFTSQGNREVLSGKSNIVAHRLGSGRVIGFSDNVNFRGYFWGTTKLMANALYWSQYALGTGADDEEEAVDEDAHAH</sequence>
<feature type="chain" id="PRO_5019320856" evidence="7">
    <location>
        <begin position="28"/>
        <end position="882"/>
    </location>
</feature>
<organism evidence="9 10">
    <name type="scientific">Aliidiomarina sanyensis</name>
    <dbReference type="NCBI Taxonomy" id="1249555"/>
    <lineage>
        <taxon>Bacteria</taxon>
        <taxon>Pseudomonadati</taxon>
        <taxon>Pseudomonadota</taxon>
        <taxon>Gammaproteobacteria</taxon>
        <taxon>Alteromonadales</taxon>
        <taxon>Idiomarinaceae</taxon>
        <taxon>Aliidiomarina</taxon>
    </lineage>
</organism>